<feature type="transmembrane region" description="Helical" evidence="7">
    <location>
        <begin position="345"/>
        <end position="367"/>
    </location>
</feature>
<comment type="subcellular location">
    <subcellularLocation>
        <location evidence="1">Cell membrane</location>
        <topology evidence="1">Multi-pass membrane protein</topology>
    </subcellularLocation>
</comment>
<dbReference type="InterPro" id="IPR020846">
    <property type="entry name" value="MFS_dom"/>
</dbReference>
<feature type="transmembrane region" description="Helical" evidence="7">
    <location>
        <begin position="107"/>
        <end position="130"/>
    </location>
</feature>
<dbReference type="Proteomes" id="UP000219621">
    <property type="component" value="Unassembled WGS sequence"/>
</dbReference>
<dbReference type="PANTHER" id="PTHR23517">
    <property type="entry name" value="RESISTANCE PROTEIN MDTM, PUTATIVE-RELATED-RELATED"/>
    <property type="match status" value="1"/>
</dbReference>
<feature type="transmembrane region" description="Helical" evidence="7">
    <location>
        <begin position="54"/>
        <end position="75"/>
    </location>
</feature>
<dbReference type="Gene3D" id="1.20.1250.20">
    <property type="entry name" value="MFS general substrate transporter like domains"/>
    <property type="match status" value="1"/>
</dbReference>
<dbReference type="SUPFAM" id="SSF103473">
    <property type="entry name" value="MFS general substrate transporter"/>
    <property type="match status" value="1"/>
</dbReference>
<feature type="transmembrane region" description="Helical" evidence="7">
    <location>
        <begin position="82"/>
        <end position="101"/>
    </location>
</feature>
<accession>A0A286GS72</accession>
<sequence>MPTSVAADPAEREARTVAWIAGIAHFFSHLFEPVFYVVALVLPKQFGIPYEQALTLIIVGKLLYGLCAPAAGWLGDRWSATGMMAVYFLGLGASALWVGLAGSPTEMALALVAMGIFGSIYHPVGIAWLVRSAKNRGKALGFNGVFGGLGPAAAGVTAGALIETFGWRSAFIAPAVLVLALGVVFVVLLRTGVIRETKRDAAPQAEPDRRDTVRAYAILALCMLCGGLIYQATQSSLPKVFEERLGDWIGGTGTLGIGTAVMIVYGVAGLLQVWCGHLADRYPLKAVYIGMYLVQVPLLAAAASLAGVPLLLTAVMMVTLSIGALPAENSLLAKFTPARWRATAYGAKFVIAFGISGLGVQLAGWIRGTTGDFFWLYVGLASAAAIIAACALRLPGDQPKPAPVAVPAE</sequence>
<evidence type="ECO:0000256" key="7">
    <source>
        <dbReference type="SAM" id="Phobius"/>
    </source>
</evidence>
<feature type="transmembrane region" description="Helical" evidence="7">
    <location>
        <begin position="253"/>
        <end position="274"/>
    </location>
</feature>
<dbReference type="OrthoDB" id="8524807at2"/>
<feature type="transmembrane region" description="Helical" evidence="7">
    <location>
        <begin position="171"/>
        <end position="193"/>
    </location>
</feature>
<dbReference type="PANTHER" id="PTHR23517:SF2">
    <property type="entry name" value="MULTIDRUG RESISTANCE PROTEIN MDTH"/>
    <property type="match status" value="1"/>
</dbReference>
<dbReference type="AlphaFoldDB" id="A0A286GS72"/>
<dbReference type="InterPro" id="IPR036259">
    <property type="entry name" value="MFS_trans_sf"/>
</dbReference>
<dbReference type="PROSITE" id="PS50850">
    <property type="entry name" value="MFS"/>
    <property type="match status" value="1"/>
</dbReference>
<proteinExistence type="predicted"/>
<dbReference type="GO" id="GO:0005886">
    <property type="term" value="C:plasma membrane"/>
    <property type="evidence" value="ECO:0007669"/>
    <property type="project" value="UniProtKB-SubCell"/>
</dbReference>
<feature type="domain" description="Major facilitator superfamily (MFS) profile" evidence="8">
    <location>
        <begin position="17"/>
        <end position="396"/>
    </location>
</feature>
<keyword evidence="10" id="KW-1185">Reference proteome</keyword>
<keyword evidence="6 7" id="KW-0472">Membrane</keyword>
<evidence type="ECO:0000256" key="1">
    <source>
        <dbReference type="ARBA" id="ARBA00004651"/>
    </source>
</evidence>
<keyword evidence="5 7" id="KW-1133">Transmembrane helix</keyword>
<keyword evidence="2" id="KW-0813">Transport</keyword>
<evidence type="ECO:0000313" key="9">
    <source>
        <dbReference type="EMBL" id="SOD97909.1"/>
    </source>
</evidence>
<evidence type="ECO:0000259" key="8">
    <source>
        <dbReference type="PROSITE" id="PS50850"/>
    </source>
</evidence>
<protein>
    <submittedName>
        <fullName evidence="9">Predicted arabinose efflux permease, MFS family</fullName>
    </submittedName>
</protein>
<feature type="transmembrane region" description="Helical" evidence="7">
    <location>
        <begin position="142"/>
        <end position="165"/>
    </location>
</feature>
<organism evidence="9 10">
    <name type="scientific">Caenispirillum bisanense</name>
    <dbReference type="NCBI Taxonomy" id="414052"/>
    <lineage>
        <taxon>Bacteria</taxon>
        <taxon>Pseudomonadati</taxon>
        <taxon>Pseudomonadota</taxon>
        <taxon>Alphaproteobacteria</taxon>
        <taxon>Rhodospirillales</taxon>
        <taxon>Novispirillaceae</taxon>
        <taxon>Caenispirillum</taxon>
    </lineage>
</organism>
<dbReference type="Pfam" id="PF07690">
    <property type="entry name" value="MFS_1"/>
    <property type="match status" value="1"/>
</dbReference>
<evidence type="ECO:0000256" key="5">
    <source>
        <dbReference type="ARBA" id="ARBA00022989"/>
    </source>
</evidence>
<feature type="transmembrane region" description="Helical" evidence="7">
    <location>
        <begin position="213"/>
        <end position="233"/>
    </location>
</feature>
<evidence type="ECO:0000256" key="3">
    <source>
        <dbReference type="ARBA" id="ARBA00022475"/>
    </source>
</evidence>
<gene>
    <name evidence="9" type="ORF">SAMN05421508_107124</name>
</gene>
<dbReference type="EMBL" id="OCNJ01000007">
    <property type="protein sequence ID" value="SOD97909.1"/>
    <property type="molecule type" value="Genomic_DNA"/>
</dbReference>
<feature type="transmembrane region" description="Helical" evidence="7">
    <location>
        <begin position="286"/>
        <end position="305"/>
    </location>
</feature>
<evidence type="ECO:0000313" key="10">
    <source>
        <dbReference type="Proteomes" id="UP000219621"/>
    </source>
</evidence>
<evidence type="ECO:0000256" key="6">
    <source>
        <dbReference type="ARBA" id="ARBA00023136"/>
    </source>
</evidence>
<evidence type="ECO:0000256" key="4">
    <source>
        <dbReference type="ARBA" id="ARBA00022692"/>
    </source>
</evidence>
<dbReference type="InterPro" id="IPR011701">
    <property type="entry name" value="MFS"/>
</dbReference>
<evidence type="ECO:0000256" key="2">
    <source>
        <dbReference type="ARBA" id="ARBA00022448"/>
    </source>
</evidence>
<dbReference type="GO" id="GO:0022857">
    <property type="term" value="F:transmembrane transporter activity"/>
    <property type="evidence" value="ECO:0007669"/>
    <property type="project" value="InterPro"/>
</dbReference>
<dbReference type="RefSeq" id="WP_097280230.1">
    <property type="nucleotide sequence ID" value="NZ_OCNJ01000007.1"/>
</dbReference>
<feature type="transmembrane region" description="Helical" evidence="7">
    <location>
        <begin position="17"/>
        <end position="42"/>
    </location>
</feature>
<keyword evidence="3" id="KW-1003">Cell membrane</keyword>
<keyword evidence="4 7" id="KW-0812">Transmembrane</keyword>
<reference evidence="9 10" key="1">
    <citation type="submission" date="2017-09" db="EMBL/GenBank/DDBJ databases">
        <authorList>
            <person name="Ehlers B."/>
            <person name="Leendertz F.H."/>
        </authorList>
    </citation>
    <scope>NUCLEOTIDE SEQUENCE [LARGE SCALE GENOMIC DNA]</scope>
    <source>
        <strain evidence="9 10">USBA 140</strain>
    </source>
</reference>
<feature type="transmembrane region" description="Helical" evidence="7">
    <location>
        <begin position="373"/>
        <end position="392"/>
    </location>
</feature>
<name>A0A286GS72_9PROT</name>
<dbReference type="InterPro" id="IPR050171">
    <property type="entry name" value="MFS_Transporters"/>
</dbReference>